<dbReference type="RefSeq" id="WP_034978571.1">
    <property type="nucleotide sequence ID" value="NZ_FOFI01000005.1"/>
</dbReference>
<dbReference type="AlphaFoldDB" id="A0A085B9G3"/>
<keyword evidence="2" id="KW-1185">Reference proteome</keyword>
<protein>
    <recommendedName>
        <fullName evidence="3">Nucleoid associated protein NdpA</fullName>
    </recommendedName>
</protein>
<dbReference type="EMBL" id="JPLY01000005">
    <property type="protein sequence ID" value="KFC19108.1"/>
    <property type="molecule type" value="Genomic_DNA"/>
</dbReference>
<evidence type="ECO:0000313" key="1">
    <source>
        <dbReference type="EMBL" id="KFC19108.1"/>
    </source>
</evidence>
<proteinExistence type="predicted"/>
<accession>A0A085B9G3</accession>
<dbReference type="eggNOG" id="ENOG5030NDB">
    <property type="taxonomic scope" value="Bacteria"/>
</dbReference>
<reference evidence="1 2" key="1">
    <citation type="submission" date="2014-07" db="EMBL/GenBank/DDBJ databases">
        <title>Epilithonimonas lactis LMG 22401 Genome.</title>
        <authorList>
            <person name="Pipes S.E."/>
            <person name="Stropko S.J."/>
        </authorList>
    </citation>
    <scope>NUCLEOTIDE SEQUENCE [LARGE SCALE GENOMIC DNA]</scope>
    <source>
        <strain evidence="1 2">LMG 24401</strain>
    </source>
</reference>
<gene>
    <name evidence="1" type="ORF">IO89_16490</name>
</gene>
<name>A0A085B9G3_9FLAO</name>
<dbReference type="STRING" id="421072.SAMN04488097_3396"/>
<dbReference type="OrthoDB" id="1402231at2"/>
<dbReference type="Proteomes" id="UP000028623">
    <property type="component" value="Unassembled WGS sequence"/>
</dbReference>
<organism evidence="1 2">
    <name type="scientific">Epilithonimonas lactis</name>
    <dbReference type="NCBI Taxonomy" id="421072"/>
    <lineage>
        <taxon>Bacteria</taxon>
        <taxon>Pseudomonadati</taxon>
        <taxon>Bacteroidota</taxon>
        <taxon>Flavobacteriia</taxon>
        <taxon>Flavobacteriales</taxon>
        <taxon>Weeksellaceae</taxon>
        <taxon>Chryseobacterium group</taxon>
        <taxon>Epilithonimonas</taxon>
    </lineage>
</organism>
<comment type="caution">
    <text evidence="1">The sequence shown here is derived from an EMBL/GenBank/DDBJ whole genome shotgun (WGS) entry which is preliminary data.</text>
</comment>
<evidence type="ECO:0008006" key="3">
    <source>
        <dbReference type="Google" id="ProtNLM"/>
    </source>
</evidence>
<evidence type="ECO:0000313" key="2">
    <source>
        <dbReference type="Proteomes" id="UP000028623"/>
    </source>
</evidence>
<sequence>MADNNDLQQEAAFPQRDLQLHSIGSYTLDLDANKHTSLEATDNEADYMNFIHGIVHEISTQGGRQFICNSMHTEVINIVSQIVNNDIDFSEVEAIADRLLRIEVEAQEKISRLGKQLHEGLLIISHITDRNVEKIIICKAETLSYIERTTFTQQDGFPLKKKIFKSVQITFDNDKNIEEIYVNDINESISKYWWDTFLELAKKYEDEENTKKAFSIIESKILNIIRKESNTDFWNLRNTTIHYFRSNEEFEIQDYIEKCLDGYVPEKEDLDIEKFALKARELPTKFVFDPQFSLVKKAITAKIKKTISLHESIDLVLKGEVNPGTIESARNGRQEKGIFIKTSTGFDEFGG</sequence>